<accession>A0ABR0JXK9</accession>
<keyword evidence="3" id="KW-1185">Reference proteome</keyword>
<feature type="non-terminal residue" evidence="2">
    <location>
        <position position="140"/>
    </location>
</feature>
<gene>
    <name evidence="2" type="ORF">LTR16_008754</name>
</gene>
<dbReference type="EMBL" id="JAVRRA010026761">
    <property type="protein sequence ID" value="KAK5077554.1"/>
    <property type="molecule type" value="Genomic_DNA"/>
</dbReference>
<reference evidence="2 3" key="1">
    <citation type="submission" date="2023-08" db="EMBL/GenBank/DDBJ databases">
        <title>Black Yeasts Isolated from many extreme environments.</title>
        <authorList>
            <person name="Coleine C."/>
            <person name="Stajich J.E."/>
            <person name="Selbmann L."/>
        </authorList>
    </citation>
    <scope>NUCLEOTIDE SEQUENCE [LARGE SCALE GENOMIC DNA]</scope>
    <source>
        <strain evidence="2 3">CCFEE 536</strain>
    </source>
</reference>
<name>A0ABR0JXK9_9PEZI</name>
<feature type="region of interest" description="Disordered" evidence="1">
    <location>
        <begin position="1"/>
        <end position="63"/>
    </location>
</feature>
<feature type="compositionally biased region" description="Polar residues" evidence="1">
    <location>
        <begin position="46"/>
        <end position="63"/>
    </location>
</feature>
<evidence type="ECO:0000313" key="3">
    <source>
        <dbReference type="Proteomes" id="UP001357485"/>
    </source>
</evidence>
<evidence type="ECO:0000313" key="2">
    <source>
        <dbReference type="EMBL" id="KAK5077554.1"/>
    </source>
</evidence>
<proteinExistence type="predicted"/>
<evidence type="ECO:0000256" key="1">
    <source>
        <dbReference type="SAM" id="MobiDB-lite"/>
    </source>
</evidence>
<organism evidence="2 3">
    <name type="scientific">Cryomyces antarcticus</name>
    <dbReference type="NCBI Taxonomy" id="329879"/>
    <lineage>
        <taxon>Eukaryota</taxon>
        <taxon>Fungi</taxon>
        <taxon>Dikarya</taxon>
        <taxon>Ascomycota</taxon>
        <taxon>Pezizomycotina</taxon>
        <taxon>Dothideomycetes</taxon>
        <taxon>Dothideomycetes incertae sedis</taxon>
        <taxon>Cryomyces</taxon>
    </lineage>
</organism>
<comment type="caution">
    <text evidence="2">The sequence shown here is derived from an EMBL/GenBank/DDBJ whole genome shotgun (WGS) entry which is preliminary data.</text>
</comment>
<sequence length="140" mass="15470">MSDYDSTPPNSPVHAAPRVSPTQHRNRPLKLLKLPKSPKIPKEKNMSATSRARQPSGLGTNAHSAVAGISTSNALRLLSPPPVEAPNGSRWKPWFKLSEYEMAKLRKKMKKNAVWMPSATMVRRELATRGRGSQGYDDAL</sequence>
<protein>
    <submittedName>
        <fullName evidence="2">Uncharacterized protein</fullName>
    </submittedName>
</protein>
<dbReference type="Proteomes" id="UP001357485">
    <property type="component" value="Unassembled WGS sequence"/>
</dbReference>